<dbReference type="Proteomes" id="UP000645517">
    <property type="component" value="Unassembled WGS sequence"/>
</dbReference>
<organism evidence="1 2">
    <name type="scientific">Deinococcus daejeonensis</name>
    <dbReference type="NCBI Taxonomy" id="1007098"/>
    <lineage>
        <taxon>Bacteria</taxon>
        <taxon>Thermotogati</taxon>
        <taxon>Deinococcota</taxon>
        <taxon>Deinococci</taxon>
        <taxon>Deinococcales</taxon>
        <taxon>Deinococcaceae</taxon>
        <taxon>Deinococcus</taxon>
    </lineage>
</organism>
<reference evidence="2" key="1">
    <citation type="journal article" date="2019" name="Int. J. Syst. Evol. Microbiol.">
        <title>The Global Catalogue of Microorganisms (GCM) 10K type strain sequencing project: providing services to taxonomists for standard genome sequencing and annotation.</title>
        <authorList>
            <consortium name="The Broad Institute Genomics Platform"/>
            <consortium name="The Broad Institute Genome Sequencing Center for Infectious Disease"/>
            <person name="Wu L."/>
            <person name="Ma J."/>
        </authorList>
    </citation>
    <scope>NUCLEOTIDE SEQUENCE [LARGE SCALE GENOMIC DNA]</scope>
    <source>
        <strain evidence="2">JCM 16918</strain>
    </source>
</reference>
<proteinExistence type="predicted"/>
<evidence type="ECO:0000313" key="2">
    <source>
        <dbReference type="Proteomes" id="UP000645517"/>
    </source>
</evidence>
<gene>
    <name evidence="1" type="ORF">GCM10010842_25500</name>
</gene>
<accession>A0ABQ2J8X3</accession>
<protein>
    <submittedName>
        <fullName evidence="1">Uncharacterized protein</fullName>
    </submittedName>
</protein>
<sequence length="144" mass="15810">MEYMPSVTMNGGSFHFVMSRPLAQPTNAPTAKPARIASETGTPCSTASLPMTMLLRAMIIPQLRSMPAVRTISVCAMAITPTKDACWRIRLKVPSVRKRSDWKVKNRQAISRAIRGPRVLRCGSWKRRAGVVVGCVMLMGLPGQ</sequence>
<comment type="caution">
    <text evidence="1">The sequence shown here is derived from an EMBL/GenBank/DDBJ whole genome shotgun (WGS) entry which is preliminary data.</text>
</comment>
<keyword evidence="2" id="KW-1185">Reference proteome</keyword>
<name>A0ABQ2J8X3_9DEIO</name>
<dbReference type="EMBL" id="BMOR01000011">
    <property type="protein sequence ID" value="GGN40534.1"/>
    <property type="molecule type" value="Genomic_DNA"/>
</dbReference>
<evidence type="ECO:0000313" key="1">
    <source>
        <dbReference type="EMBL" id="GGN40534.1"/>
    </source>
</evidence>